<reference evidence="2 3" key="2">
    <citation type="submission" date="2020-07" db="EMBL/GenBank/DDBJ databases">
        <title>Genome assembly of wild tea tree DASZ reveals pedigree and selection history of tea varieties.</title>
        <authorList>
            <person name="Zhang W."/>
        </authorList>
    </citation>
    <scope>NUCLEOTIDE SEQUENCE [LARGE SCALE GENOMIC DNA]</scope>
    <source>
        <strain evidence="3">cv. G240</strain>
        <tissue evidence="2">Leaf</tissue>
    </source>
</reference>
<dbReference type="EMBL" id="JACBKZ010000009">
    <property type="protein sequence ID" value="KAF5942825.1"/>
    <property type="molecule type" value="Genomic_DNA"/>
</dbReference>
<name>A0A7J7GRK0_CAMSI</name>
<dbReference type="InterPro" id="IPR044294">
    <property type="entry name" value="Lipase-like"/>
</dbReference>
<protein>
    <recommendedName>
        <fullName evidence="1">DUF676 domain-containing protein</fullName>
    </recommendedName>
</protein>
<keyword evidence="3" id="KW-1185">Reference proteome</keyword>
<proteinExistence type="predicted"/>
<accession>A0A7J7GRK0</accession>
<dbReference type="PANTHER" id="PTHR12482">
    <property type="entry name" value="LIPASE ROG1-RELATED-RELATED"/>
    <property type="match status" value="1"/>
</dbReference>
<feature type="domain" description="DUF676" evidence="1">
    <location>
        <begin position="66"/>
        <end position="138"/>
    </location>
</feature>
<sequence length="194" mass="21851">MRHLLGTQGTSGLDPKVECLMSEVNEDKTSGDFREMGVRLAQEVAHFIKKKMDKALRSGNLRNIRVGYLYSSNSLFNLGLWLLKKLRGTQCIHQLTYTDDPDIQNTFFYKLSKQKTLENFKIIVLLSSPQDGYVSYHPARIELCQAASGDNSKKGKVFLEMLNDCLDQIQHPRVSIGCSCNVMSILIPHPKAGT</sequence>
<dbReference type="AlphaFoldDB" id="A0A7J7GRK0"/>
<dbReference type="InterPro" id="IPR007751">
    <property type="entry name" value="DUF676_lipase-like"/>
</dbReference>
<feature type="domain" description="DUF676" evidence="1">
    <location>
        <begin position="14"/>
        <end position="54"/>
    </location>
</feature>
<gene>
    <name evidence="2" type="ORF">HYC85_020467</name>
</gene>
<comment type="caution">
    <text evidence="2">The sequence shown here is derived from an EMBL/GenBank/DDBJ whole genome shotgun (WGS) entry which is preliminary data.</text>
</comment>
<evidence type="ECO:0000313" key="2">
    <source>
        <dbReference type="EMBL" id="KAF5942825.1"/>
    </source>
</evidence>
<dbReference type="Pfam" id="PF05057">
    <property type="entry name" value="DUF676"/>
    <property type="match status" value="2"/>
</dbReference>
<reference evidence="3" key="1">
    <citation type="journal article" date="2020" name="Nat. Commun.">
        <title>Genome assembly of wild tea tree DASZ reveals pedigree and selection history of tea varieties.</title>
        <authorList>
            <person name="Zhang W."/>
            <person name="Zhang Y."/>
            <person name="Qiu H."/>
            <person name="Guo Y."/>
            <person name="Wan H."/>
            <person name="Zhang X."/>
            <person name="Scossa F."/>
            <person name="Alseekh S."/>
            <person name="Zhang Q."/>
            <person name="Wang P."/>
            <person name="Xu L."/>
            <person name="Schmidt M.H."/>
            <person name="Jia X."/>
            <person name="Li D."/>
            <person name="Zhu A."/>
            <person name="Guo F."/>
            <person name="Chen W."/>
            <person name="Ni D."/>
            <person name="Usadel B."/>
            <person name="Fernie A.R."/>
            <person name="Wen W."/>
        </authorList>
    </citation>
    <scope>NUCLEOTIDE SEQUENCE [LARGE SCALE GENOMIC DNA]</scope>
    <source>
        <strain evidence="3">cv. G240</strain>
    </source>
</reference>
<organism evidence="2 3">
    <name type="scientific">Camellia sinensis</name>
    <name type="common">Tea plant</name>
    <name type="synonym">Thea sinensis</name>
    <dbReference type="NCBI Taxonomy" id="4442"/>
    <lineage>
        <taxon>Eukaryota</taxon>
        <taxon>Viridiplantae</taxon>
        <taxon>Streptophyta</taxon>
        <taxon>Embryophyta</taxon>
        <taxon>Tracheophyta</taxon>
        <taxon>Spermatophyta</taxon>
        <taxon>Magnoliopsida</taxon>
        <taxon>eudicotyledons</taxon>
        <taxon>Gunneridae</taxon>
        <taxon>Pentapetalae</taxon>
        <taxon>asterids</taxon>
        <taxon>Ericales</taxon>
        <taxon>Theaceae</taxon>
        <taxon>Camellia</taxon>
    </lineage>
</organism>
<dbReference type="PANTHER" id="PTHR12482:SF5">
    <property type="entry name" value="DUF676 DOMAIN-CONTAINING PROTEIN"/>
    <property type="match status" value="1"/>
</dbReference>
<dbReference type="Proteomes" id="UP000593564">
    <property type="component" value="Unassembled WGS sequence"/>
</dbReference>
<evidence type="ECO:0000313" key="3">
    <source>
        <dbReference type="Proteomes" id="UP000593564"/>
    </source>
</evidence>
<evidence type="ECO:0000259" key="1">
    <source>
        <dbReference type="Pfam" id="PF05057"/>
    </source>
</evidence>